<dbReference type="PANTHER" id="PTHR47481">
    <property type="match status" value="1"/>
</dbReference>
<dbReference type="PANTHER" id="PTHR47481:SF22">
    <property type="entry name" value="RETROTRANSPOSON GAG DOMAIN-CONTAINING PROTEIN"/>
    <property type="match status" value="1"/>
</dbReference>
<reference evidence="2 3" key="1">
    <citation type="journal article" date="2023" name="Hortic Res">
        <title>The complete reference genome for grapevine (Vitis vinifera L.) genetics and breeding.</title>
        <authorList>
            <person name="Shi X."/>
            <person name="Cao S."/>
            <person name="Wang X."/>
            <person name="Huang S."/>
            <person name="Wang Y."/>
            <person name="Liu Z."/>
            <person name="Liu W."/>
            <person name="Leng X."/>
            <person name="Peng Y."/>
            <person name="Wang N."/>
            <person name="Wang Y."/>
            <person name="Ma Z."/>
            <person name="Xu X."/>
            <person name="Zhang F."/>
            <person name="Xue H."/>
            <person name="Zhong H."/>
            <person name="Wang Y."/>
            <person name="Zhang K."/>
            <person name="Velt A."/>
            <person name="Avia K."/>
            <person name="Holtgrawe D."/>
            <person name="Grimplet J."/>
            <person name="Matus J.T."/>
            <person name="Ware D."/>
            <person name="Wu X."/>
            <person name="Wang H."/>
            <person name="Liu C."/>
            <person name="Fang Y."/>
            <person name="Rustenholz C."/>
            <person name="Cheng Z."/>
            <person name="Xiao H."/>
            <person name="Zhou Y."/>
        </authorList>
    </citation>
    <scope>NUCLEOTIDE SEQUENCE [LARGE SCALE GENOMIC DNA]</scope>
    <source>
        <strain evidence="3">cv. Pinot noir / PN40024</strain>
        <tissue evidence="2">Leaf</tissue>
    </source>
</reference>
<keyword evidence="3" id="KW-1185">Reference proteome</keyword>
<dbReference type="EMBL" id="CP126665">
    <property type="protein sequence ID" value="WKA10733.1"/>
    <property type="molecule type" value="Genomic_DNA"/>
</dbReference>
<evidence type="ECO:0008006" key="4">
    <source>
        <dbReference type="Google" id="ProtNLM"/>
    </source>
</evidence>
<dbReference type="Pfam" id="PF14223">
    <property type="entry name" value="Retrotran_gag_2"/>
    <property type="match status" value="1"/>
</dbReference>
<evidence type="ECO:0000313" key="1">
    <source>
        <dbReference type="EMBL" id="WKA10716.1"/>
    </source>
</evidence>
<name>A0ABY9DSN1_VITVI</name>
<evidence type="ECO:0000313" key="3">
    <source>
        <dbReference type="Proteomes" id="UP001227230"/>
    </source>
</evidence>
<evidence type="ECO:0000313" key="2">
    <source>
        <dbReference type="EMBL" id="WKA10733.1"/>
    </source>
</evidence>
<gene>
    <name evidence="1" type="ORF">VitviT2T_028276</name>
    <name evidence="2" type="ORF">VitviT2T_028290</name>
</gene>
<protein>
    <recommendedName>
        <fullName evidence="4">Retrovirus-related Pol polyprotein from transposon RE1</fullName>
    </recommendedName>
</protein>
<accession>A0ABY9DSN1</accession>
<dbReference type="Proteomes" id="UP001227230">
    <property type="component" value="Chromosome 18"/>
</dbReference>
<sequence>MQLRFEFQTTQKRSLSMMEYILKLKMITDNLAAIGEPISERDQELQFLSGLGVEYNPIVASITAREYDLPLQSVHSILLTHEQRLHVQNTIPKKELILAHLATQSWPT</sequence>
<dbReference type="EMBL" id="CP126665">
    <property type="protein sequence ID" value="WKA10716.1"/>
    <property type="molecule type" value="Genomic_DNA"/>
</dbReference>
<organism evidence="2 3">
    <name type="scientific">Vitis vinifera</name>
    <name type="common">Grape</name>
    <dbReference type="NCBI Taxonomy" id="29760"/>
    <lineage>
        <taxon>Eukaryota</taxon>
        <taxon>Viridiplantae</taxon>
        <taxon>Streptophyta</taxon>
        <taxon>Embryophyta</taxon>
        <taxon>Tracheophyta</taxon>
        <taxon>Spermatophyta</taxon>
        <taxon>Magnoliopsida</taxon>
        <taxon>eudicotyledons</taxon>
        <taxon>Gunneridae</taxon>
        <taxon>Pentapetalae</taxon>
        <taxon>rosids</taxon>
        <taxon>Vitales</taxon>
        <taxon>Vitaceae</taxon>
        <taxon>Viteae</taxon>
        <taxon>Vitis</taxon>
    </lineage>
</organism>
<proteinExistence type="predicted"/>